<evidence type="ECO:0000313" key="5">
    <source>
        <dbReference type="EMBL" id="CAL4147523.1"/>
    </source>
</evidence>
<feature type="domain" description="HTH CENPB-type" evidence="4">
    <location>
        <begin position="224"/>
        <end position="302"/>
    </location>
</feature>
<proteinExistence type="predicted"/>
<evidence type="ECO:0000256" key="3">
    <source>
        <dbReference type="SAM" id="MobiDB-lite"/>
    </source>
</evidence>
<dbReference type="Proteomes" id="UP001497623">
    <property type="component" value="Unassembled WGS sequence"/>
</dbReference>
<dbReference type="GO" id="GO:0005634">
    <property type="term" value="C:nucleus"/>
    <property type="evidence" value="ECO:0007669"/>
    <property type="project" value="UniProtKB-SubCell"/>
</dbReference>
<reference evidence="5 6" key="1">
    <citation type="submission" date="2024-05" db="EMBL/GenBank/DDBJ databases">
        <authorList>
            <person name="Wallberg A."/>
        </authorList>
    </citation>
    <scope>NUCLEOTIDE SEQUENCE [LARGE SCALE GENOMIC DNA]</scope>
</reference>
<feature type="compositionally biased region" description="Polar residues" evidence="3">
    <location>
        <begin position="723"/>
        <end position="736"/>
    </location>
</feature>
<sequence>MPHNRPRIQDTYQHYDQDDLNKAFQTYRMENKSIRSIGRQFGIPESTLRKKIRDTEARKARKLKKAGRKPMLTVAQEQLLVNVVKDAALRDMPVTKQKLIESAKEILKDVENGHDRDYQVPDSNFQGWYRGFRKRHPDLMIRTPESLTRARGIKISKISKNTCNRPKIQDTYQHYDQDDLNEAFVTFRRENRSIRSIGRQFGIPESTLRKYFSETEAHEAPILKKAGRKLMLTAAQEQLLVNFVKDAALRAMSVTKQTLIEAAKEILKDVENGHDREYKVPDSNFQGWYKGFRKRHPDLVIRTPETLTRERRNLSVAMIKQWFSDVKSYLNDNGLSDILEDPTRIFNLDEGGFDLDPGTGKVICIKGTKNCFVEQSNAHKTNITILSTVRADGVAVPPIIIYPDGIAEKIKKIPDSYVFSVGKSNSGYINFESFYDYMVNIFDEWLVDNKVQKPVIVFTDWHETRCNHFLSQALDAKQIILIGLLPNTTHLLQPLDVSVFAPLKTAWKKTTSKYMKDQNEFIRQETFANVAIPLYYTYITKKNIISGFKKCGLHPFNEEAPHYSKITAKSVSTLFEDDVSEMSTQTMLGSNMLHKNVQVNNLDIEILKVAYPNYGKQTIDDMLVDVAKNAPLAKLLRIIPFDIPKKGEVPSSAKQAISPGFKDHNFFPETRSGKGLKNPKLDMEREFTVSSKITVNEIYKQEETVQIKQPKDTKGKVKKSTITKRPNTSSNSHILD</sequence>
<dbReference type="InterPro" id="IPR050863">
    <property type="entry name" value="CenT-Element_Derived"/>
</dbReference>
<name>A0AAV2S117_MEGNR</name>
<evidence type="ECO:0000256" key="2">
    <source>
        <dbReference type="ARBA" id="ARBA00023125"/>
    </source>
</evidence>
<dbReference type="InterPro" id="IPR004875">
    <property type="entry name" value="DDE_SF_endonuclease_dom"/>
</dbReference>
<accession>A0AAV2S117</accession>
<dbReference type="PANTHER" id="PTHR19303">
    <property type="entry name" value="TRANSPOSON"/>
    <property type="match status" value="1"/>
</dbReference>
<dbReference type="GO" id="GO:0003677">
    <property type="term" value="F:DNA binding"/>
    <property type="evidence" value="ECO:0007669"/>
    <property type="project" value="UniProtKB-KW"/>
</dbReference>
<gene>
    <name evidence="5" type="ORF">MNOR_LOCUS30070</name>
</gene>
<comment type="caution">
    <text evidence="5">The sequence shown here is derived from an EMBL/GenBank/DDBJ whole genome shotgun (WGS) entry which is preliminary data.</text>
</comment>
<feature type="compositionally biased region" description="Basic and acidic residues" evidence="3">
    <location>
        <begin position="702"/>
        <end position="715"/>
    </location>
</feature>
<protein>
    <recommendedName>
        <fullName evidence="4">HTH CENPB-type domain-containing protein</fullName>
    </recommendedName>
</protein>
<dbReference type="SUPFAM" id="SSF46689">
    <property type="entry name" value="Homeodomain-like"/>
    <property type="match status" value="2"/>
</dbReference>
<dbReference type="EMBL" id="CAXKWB010036043">
    <property type="protein sequence ID" value="CAL4147523.1"/>
    <property type="molecule type" value="Genomic_DNA"/>
</dbReference>
<keyword evidence="2" id="KW-0238">DNA-binding</keyword>
<dbReference type="Gene3D" id="3.30.420.10">
    <property type="entry name" value="Ribonuclease H-like superfamily/Ribonuclease H"/>
    <property type="match status" value="1"/>
</dbReference>
<dbReference type="PROSITE" id="PS51253">
    <property type="entry name" value="HTH_CENPB"/>
    <property type="match status" value="2"/>
</dbReference>
<evidence type="ECO:0000313" key="6">
    <source>
        <dbReference type="Proteomes" id="UP001497623"/>
    </source>
</evidence>
<dbReference type="InterPro" id="IPR009057">
    <property type="entry name" value="Homeodomain-like_sf"/>
</dbReference>
<evidence type="ECO:0000256" key="1">
    <source>
        <dbReference type="ARBA" id="ARBA00004123"/>
    </source>
</evidence>
<dbReference type="InterPro" id="IPR006600">
    <property type="entry name" value="HTH_CenpB_DNA-bd_dom"/>
</dbReference>
<feature type="domain" description="HTH CENPB-type" evidence="4">
    <location>
        <begin position="64"/>
        <end position="142"/>
    </location>
</feature>
<organism evidence="5 6">
    <name type="scientific">Meganyctiphanes norvegica</name>
    <name type="common">Northern krill</name>
    <name type="synonym">Thysanopoda norvegica</name>
    <dbReference type="NCBI Taxonomy" id="48144"/>
    <lineage>
        <taxon>Eukaryota</taxon>
        <taxon>Metazoa</taxon>
        <taxon>Ecdysozoa</taxon>
        <taxon>Arthropoda</taxon>
        <taxon>Crustacea</taxon>
        <taxon>Multicrustacea</taxon>
        <taxon>Malacostraca</taxon>
        <taxon>Eumalacostraca</taxon>
        <taxon>Eucarida</taxon>
        <taxon>Euphausiacea</taxon>
        <taxon>Euphausiidae</taxon>
        <taxon>Meganyctiphanes</taxon>
    </lineage>
</organism>
<comment type="subcellular location">
    <subcellularLocation>
        <location evidence="1">Nucleus</location>
    </subcellularLocation>
</comment>
<evidence type="ECO:0000259" key="4">
    <source>
        <dbReference type="PROSITE" id="PS51253"/>
    </source>
</evidence>
<dbReference type="AlphaFoldDB" id="A0AAV2S117"/>
<dbReference type="PANTHER" id="PTHR19303:SF74">
    <property type="entry name" value="POGO TRANSPOSABLE ELEMENT WITH KRAB DOMAIN"/>
    <property type="match status" value="1"/>
</dbReference>
<dbReference type="InterPro" id="IPR036397">
    <property type="entry name" value="RNaseH_sf"/>
</dbReference>
<keyword evidence="6" id="KW-1185">Reference proteome</keyword>
<feature type="region of interest" description="Disordered" evidence="3">
    <location>
        <begin position="702"/>
        <end position="736"/>
    </location>
</feature>
<dbReference type="Pfam" id="PF03184">
    <property type="entry name" value="DDE_1"/>
    <property type="match status" value="1"/>
</dbReference>
<dbReference type="Gene3D" id="1.10.10.60">
    <property type="entry name" value="Homeodomain-like"/>
    <property type="match status" value="1"/>
</dbReference>